<accession>A0A937RK22</accession>
<keyword evidence="2" id="KW-1185">Reference proteome</keyword>
<organism evidence="1 2">
    <name type="scientific">Frankia nepalensis</name>
    <dbReference type="NCBI Taxonomy" id="1836974"/>
    <lineage>
        <taxon>Bacteria</taxon>
        <taxon>Bacillati</taxon>
        <taxon>Actinomycetota</taxon>
        <taxon>Actinomycetes</taxon>
        <taxon>Frankiales</taxon>
        <taxon>Frankiaceae</taxon>
        <taxon>Frankia</taxon>
    </lineage>
</organism>
<evidence type="ECO:0000313" key="2">
    <source>
        <dbReference type="Proteomes" id="UP000604475"/>
    </source>
</evidence>
<evidence type="ECO:0000313" key="1">
    <source>
        <dbReference type="EMBL" id="MBL7627833.1"/>
    </source>
</evidence>
<name>A0A937RK22_9ACTN</name>
<comment type="caution">
    <text evidence="1">The sequence shown here is derived from an EMBL/GenBank/DDBJ whole genome shotgun (WGS) entry which is preliminary data.</text>
</comment>
<dbReference type="AlphaFoldDB" id="A0A937RK22"/>
<gene>
    <name evidence="1" type="ORF">I7412_11750</name>
</gene>
<sequence>MTVTTTASGPPGGLNVTFDRHSRTADGATPAAARRFVFLLDSSIRLNPDAFPICTRETVQAAGVAACPPESVVGSATGSYQDGSQVQAVAVNSQIAGGPGILLAFPTTGLILEQTLERVSPPYQSTYTWAIDELLPPTATPPRDRPGTSRFVITFGAVTHHDGRTVSYLETADPRCAHHFGLWSEFVTGQVVLPTDQTTPTRR</sequence>
<reference evidence="1" key="1">
    <citation type="submission" date="2020-12" db="EMBL/GenBank/DDBJ databases">
        <title>Genomic characterization of non-nitrogen-fixing Frankia strains.</title>
        <authorList>
            <person name="Carlos-Shanley C."/>
            <person name="Guerra T."/>
            <person name="Hahn D."/>
        </authorList>
    </citation>
    <scope>NUCLEOTIDE SEQUENCE</scope>
    <source>
        <strain evidence="1">CN6</strain>
    </source>
</reference>
<protein>
    <submittedName>
        <fullName evidence="1">Uncharacterized protein</fullName>
    </submittedName>
</protein>
<dbReference type="Proteomes" id="UP000604475">
    <property type="component" value="Unassembled WGS sequence"/>
</dbReference>
<proteinExistence type="predicted"/>
<dbReference type="EMBL" id="JAEACQ010000164">
    <property type="protein sequence ID" value="MBL7627833.1"/>
    <property type="molecule type" value="Genomic_DNA"/>
</dbReference>